<dbReference type="AlphaFoldDB" id="A0A8T3YKW4"/>
<dbReference type="InterPro" id="IPR043519">
    <property type="entry name" value="NT_sf"/>
</dbReference>
<evidence type="ECO:0000313" key="2">
    <source>
        <dbReference type="EMBL" id="MBI4210267.1"/>
    </source>
</evidence>
<comment type="caution">
    <text evidence="2">The sequence shown here is derived from an EMBL/GenBank/DDBJ whole genome shotgun (WGS) entry which is preliminary data.</text>
</comment>
<protein>
    <submittedName>
        <fullName evidence="2">Nucleotidyltransferase domain-containing protein</fullName>
    </submittedName>
</protein>
<reference evidence="2" key="1">
    <citation type="submission" date="2020-07" db="EMBL/GenBank/DDBJ databases">
        <title>Huge and variable diversity of episymbiotic CPR bacteria and DPANN archaea in groundwater ecosystems.</title>
        <authorList>
            <person name="He C.Y."/>
            <person name="Keren R."/>
            <person name="Whittaker M."/>
            <person name="Farag I.F."/>
            <person name="Doudna J."/>
            <person name="Cate J.H.D."/>
            <person name="Banfield J.F."/>
        </authorList>
    </citation>
    <scope>NUCLEOTIDE SEQUENCE</scope>
    <source>
        <strain evidence="2">NC_groundwater_1296_Ag_S-0.2um_52_80</strain>
    </source>
</reference>
<dbReference type="EMBL" id="JACQPB010000025">
    <property type="protein sequence ID" value="MBI4210267.1"/>
    <property type="molecule type" value="Genomic_DNA"/>
</dbReference>
<evidence type="ECO:0000313" key="3">
    <source>
        <dbReference type="Proteomes" id="UP000732298"/>
    </source>
</evidence>
<sequence length="184" mass="20825">MAELSRLLGPFNLQIFELLITENASVRGLAKKTMCSPAKITQFVDIYSKNKLITVEKNDNRKIIALNKSNPLVKEIITLIYTNKILGSRAFLSLKKASDSIGLYGSAVDGTVDKQSDIDLWIVSDSKKRIVEAGKLRQEFSKEIGREVSLKFFTPQDIQNLKQKDRIFYNELENKSKILHGEGF</sequence>
<proteinExistence type="predicted"/>
<dbReference type="InterPro" id="IPR041633">
    <property type="entry name" value="Polbeta"/>
</dbReference>
<dbReference type="SUPFAM" id="SSF81301">
    <property type="entry name" value="Nucleotidyltransferase"/>
    <property type="match status" value="1"/>
</dbReference>
<organism evidence="2 3">
    <name type="scientific">Candidatus Iainarchaeum sp</name>
    <dbReference type="NCBI Taxonomy" id="3101447"/>
    <lineage>
        <taxon>Archaea</taxon>
        <taxon>Candidatus Iainarchaeota</taxon>
        <taxon>Candidatus Iainarchaeia</taxon>
        <taxon>Candidatus Iainarchaeales</taxon>
        <taxon>Candidatus Iainarchaeaceae</taxon>
        <taxon>Candidatus Iainarchaeum</taxon>
    </lineage>
</organism>
<dbReference type="Pfam" id="PF18765">
    <property type="entry name" value="Polbeta"/>
    <property type="match status" value="1"/>
</dbReference>
<name>A0A8T3YKW4_9ARCH</name>
<dbReference type="Gene3D" id="3.30.460.10">
    <property type="entry name" value="Beta Polymerase, domain 2"/>
    <property type="match status" value="1"/>
</dbReference>
<feature type="domain" description="Polymerase beta nucleotidyltransferase" evidence="1">
    <location>
        <begin position="97"/>
        <end position="179"/>
    </location>
</feature>
<gene>
    <name evidence="2" type="ORF">HY544_02045</name>
</gene>
<dbReference type="CDD" id="cd05403">
    <property type="entry name" value="NT_KNTase_like"/>
    <property type="match status" value="1"/>
</dbReference>
<evidence type="ECO:0000259" key="1">
    <source>
        <dbReference type="Pfam" id="PF18765"/>
    </source>
</evidence>
<dbReference type="SUPFAM" id="SSF46785">
    <property type="entry name" value="Winged helix' DNA-binding domain"/>
    <property type="match status" value="1"/>
</dbReference>
<accession>A0A8T3YKW4</accession>
<dbReference type="Proteomes" id="UP000732298">
    <property type="component" value="Unassembled WGS sequence"/>
</dbReference>
<dbReference type="InterPro" id="IPR036390">
    <property type="entry name" value="WH_DNA-bd_sf"/>
</dbReference>